<protein>
    <recommendedName>
        <fullName evidence="2">Metalloendopeptidase</fullName>
        <ecNumber evidence="2">3.4.24.-</ecNumber>
    </recommendedName>
</protein>
<dbReference type="SMART" id="SM00235">
    <property type="entry name" value="ZnMc"/>
    <property type="match status" value="1"/>
</dbReference>
<keyword evidence="1" id="KW-1015">Disulfide bond</keyword>
<dbReference type="PROSITE" id="PS51864">
    <property type="entry name" value="ASTACIN"/>
    <property type="match status" value="1"/>
</dbReference>
<feature type="binding site" evidence="1">
    <location>
        <position position="153"/>
    </location>
    <ligand>
        <name>Zn(2+)</name>
        <dbReference type="ChEBI" id="CHEBI:29105"/>
        <note>catalytic</note>
    </ligand>
</feature>
<dbReference type="CDD" id="cd04280">
    <property type="entry name" value="ZnMc_astacin_like"/>
    <property type="match status" value="1"/>
</dbReference>
<evidence type="ECO:0000256" key="1">
    <source>
        <dbReference type="PROSITE-ProRule" id="PRU01211"/>
    </source>
</evidence>
<dbReference type="GO" id="GO:0006508">
    <property type="term" value="P:proteolysis"/>
    <property type="evidence" value="ECO:0007669"/>
    <property type="project" value="UniProtKB-KW"/>
</dbReference>
<keyword evidence="1 2" id="KW-0482">Metalloprotease</keyword>
<dbReference type="PANTHER" id="PTHR10127:SF814">
    <property type="entry name" value="MEPRIN A SUBUNIT BETA"/>
    <property type="match status" value="1"/>
</dbReference>
<evidence type="ECO:0000259" key="3">
    <source>
        <dbReference type="PROSITE" id="PS51864"/>
    </source>
</evidence>
<comment type="cofactor">
    <cofactor evidence="1 2">
        <name>Zn(2+)</name>
        <dbReference type="ChEBI" id="CHEBI:29105"/>
    </cofactor>
    <text evidence="1 2">Binds 1 zinc ion per subunit.</text>
</comment>
<sequence>MVLLRGSFSVIGILSIIFVTIWSAPLDYPNDEEFDTEPADDFLSDDMILPLTRSGTINPAALWPGGIVYYNISSVFDSLFVNNITTAMNIVESASCIRFVEANETTADFVNIVSEVTGCSSRVGRGGGAQRLNLYTGAPHCNKVFVIVHELFHALGFFHEHMSYDRDDYVTINWENITPGQEFNFRKLDNNTVSHYGFGYDYKSIMHVGKKASSVNNQPTITTHDSSATIGQRVELSKPDVEKLNTMYNCPMESTTTVEP</sequence>
<organism evidence="4">
    <name type="scientific">Haematobia irritans</name>
    <name type="common">Horn fly</name>
    <name type="synonym">Conops irritans</name>
    <dbReference type="NCBI Taxonomy" id="7368"/>
    <lineage>
        <taxon>Eukaryota</taxon>
        <taxon>Metazoa</taxon>
        <taxon>Ecdysozoa</taxon>
        <taxon>Arthropoda</taxon>
        <taxon>Hexapoda</taxon>
        <taxon>Insecta</taxon>
        <taxon>Pterygota</taxon>
        <taxon>Neoptera</taxon>
        <taxon>Endopterygota</taxon>
        <taxon>Diptera</taxon>
        <taxon>Brachycera</taxon>
        <taxon>Muscomorpha</taxon>
        <taxon>Muscoidea</taxon>
        <taxon>Muscidae</taxon>
        <taxon>Haematobia</taxon>
    </lineage>
</organism>
<accession>A0A1L8E8X3</accession>
<dbReference type="InterPro" id="IPR024079">
    <property type="entry name" value="MetalloPept_cat_dom_sf"/>
</dbReference>
<dbReference type="EC" id="3.4.24.-" evidence="2"/>
<dbReference type="AlphaFoldDB" id="A0A1L8E8X3"/>
<feature type="binding site" evidence="1">
    <location>
        <position position="149"/>
    </location>
    <ligand>
        <name>Zn(2+)</name>
        <dbReference type="ChEBI" id="CHEBI:29105"/>
        <note>catalytic</note>
    </ligand>
</feature>
<dbReference type="PANTHER" id="PTHR10127">
    <property type="entry name" value="DISCOIDIN, CUB, EGF, LAMININ , AND ZINC METALLOPROTEASE DOMAIN CONTAINING"/>
    <property type="match status" value="1"/>
</dbReference>
<dbReference type="SUPFAM" id="SSF55486">
    <property type="entry name" value="Metalloproteases ('zincins'), catalytic domain"/>
    <property type="match status" value="1"/>
</dbReference>
<dbReference type="PRINTS" id="PR00480">
    <property type="entry name" value="ASTACIN"/>
</dbReference>
<keyword evidence="1 2" id="KW-0862">Zinc</keyword>
<dbReference type="EMBL" id="GFDG01003740">
    <property type="protein sequence ID" value="JAV15059.1"/>
    <property type="molecule type" value="Transcribed_RNA"/>
</dbReference>
<dbReference type="InterPro" id="IPR006026">
    <property type="entry name" value="Peptidase_Metallo"/>
</dbReference>
<feature type="binding site" evidence="1">
    <location>
        <position position="159"/>
    </location>
    <ligand>
        <name>Zn(2+)</name>
        <dbReference type="ChEBI" id="CHEBI:29105"/>
        <note>catalytic</note>
    </ligand>
</feature>
<feature type="active site" evidence="1">
    <location>
        <position position="150"/>
    </location>
</feature>
<dbReference type="Gene3D" id="3.40.390.10">
    <property type="entry name" value="Collagenase (Catalytic Domain)"/>
    <property type="match status" value="1"/>
</dbReference>
<proteinExistence type="predicted"/>
<feature type="disulfide bond" evidence="1">
    <location>
        <begin position="119"/>
        <end position="141"/>
    </location>
</feature>
<keyword evidence="1 2" id="KW-0645">Protease</keyword>
<dbReference type="GO" id="GO:0004222">
    <property type="term" value="F:metalloendopeptidase activity"/>
    <property type="evidence" value="ECO:0007669"/>
    <property type="project" value="UniProtKB-UniRule"/>
</dbReference>
<feature type="domain" description="Peptidase M12A" evidence="3">
    <location>
        <begin position="54"/>
        <end position="251"/>
    </location>
</feature>
<dbReference type="GO" id="GO:0008270">
    <property type="term" value="F:zinc ion binding"/>
    <property type="evidence" value="ECO:0007669"/>
    <property type="project" value="UniProtKB-UniRule"/>
</dbReference>
<reference evidence="4" key="1">
    <citation type="submission" date="2017-01" db="EMBL/GenBank/DDBJ databases">
        <title>An insight into the sialome and mialome of the horn fly, Haematobia irritans.</title>
        <authorList>
            <person name="Breijo M."/>
            <person name="Boiani M."/>
            <person name="Ures X."/>
            <person name="Rocha S."/>
            <person name="Sequeira M."/>
            <person name="Ribeiro J.M."/>
        </authorList>
    </citation>
    <scope>NUCLEOTIDE SEQUENCE</scope>
</reference>
<keyword evidence="1 2" id="KW-0378">Hydrolase</keyword>
<dbReference type="Pfam" id="PF01400">
    <property type="entry name" value="Astacin"/>
    <property type="match status" value="1"/>
</dbReference>
<evidence type="ECO:0000256" key="2">
    <source>
        <dbReference type="RuleBase" id="RU361183"/>
    </source>
</evidence>
<comment type="caution">
    <text evidence="1">Lacks conserved residue(s) required for the propagation of feature annotation.</text>
</comment>
<dbReference type="InterPro" id="IPR034035">
    <property type="entry name" value="Astacin-like_dom"/>
</dbReference>
<dbReference type="InterPro" id="IPR001506">
    <property type="entry name" value="Peptidase_M12A"/>
</dbReference>
<evidence type="ECO:0000313" key="4">
    <source>
        <dbReference type="EMBL" id="JAV15059.1"/>
    </source>
</evidence>
<keyword evidence="1 2" id="KW-0479">Metal-binding</keyword>
<name>A0A1L8E8X3_HAEIR</name>